<reference evidence="12" key="1">
    <citation type="submission" date="2016-04" db="UniProtKB">
        <authorList>
            <consortium name="WormBaseParasite"/>
        </authorList>
    </citation>
    <scope>IDENTIFICATION</scope>
</reference>
<dbReference type="SUPFAM" id="SSF57850">
    <property type="entry name" value="RING/U-box"/>
    <property type="match status" value="1"/>
</dbReference>
<evidence type="ECO:0000313" key="10">
    <source>
        <dbReference type="Proteomes" id="UP000038040"/>
    </source>
</evidence>
<dbReference type="Pfam" id="PF00097">
    <property type="entry name" value="zf-C3HC4"/>
    <property type="match status" value="1"/>
</dbReference>
<dbReference type="InterPro" id="IPR017907">
    <property type="entry name" value="Znf_RING_CS"/>
</dbReference>
<keyword evidence="4" id="KW-0862">Zinc</keyword>
<dbReference type="PROSITE" id="PS00518">
    <property type="entry name" value="ZF_RING_1"/>
    <property type="match status" value="1"/>
</dbReference>
<evidence type="ECO:0000256" key="6">
    <source>
        <dbReference type="PROSITE-ProRule" id="PRU00504"/>
    </source>
</evidence>
<reference evidence="9 11" key="2">
    <citation type="submission" date="2018-11" db="EMBL/GenBank/DDBJ databases">
        <authorList>
            <consortium name="Pathogen Informatics"/>
        </authorList>
    </citation>
    <scope>NUCLEOTIDE SEQUENCE [LARGE SCALE GENOMIC DNA]</scope>
</reference>
<dbReference type="Pfam" id="PF01436">
    <property type="entry name" value="NHL"/>
    <property type="match status" value="4"/>
</dbReference>
<dbReference type="GO" id="GO:0008270">
    <property type="term" value="F:zinc ion binding"/>
    <property type="evidence" value="ECO:0007669"/>
    <property type="project" value="UniProtKB-KW"/>
</dbReference>
<organism evidence="10 12">
    <name type="scientific">Dracunculus medinensis</name>
    <name type="common">Guinea worm</name>
    <dbReference type="NCBI Taxonomy" id="318479"/>
    <lineage>
        <taxon>Eukaryota</taxon>
        <taxon>Metazoa</taxon>
        <taxon>Ecdysozoa</taxon>
        <taxon>Nematoda</taxon>
        <taxon>Chromadorea</taxon>
        <taxon>Rhabditida</taxon>
        <taxon>Spirurina</taxon>
        <taxon>Dracunculoidea</taxon>
        <taxon>Dracunculidae</taxon>
        <taxon>Dracunculus</taxon>
    </lineage>
</organism>
<evidence type="ECO:0000256" key="3">
    <source>
        <dbReference type="ARBA" id="ARBA00022771"/>
    </source>
</evidence>
<dbReference type="STRING" id="318479.A0A0N4UL47"/>
<dbReference type="PANTHER" id="PTHR24104">
    <property type="entry name" value="E3 UBIQUITIN-PROTEIN LIGASE NHLRC1-RELATED"/>
    <property type="match status" value="1"/>
</dbReference>
<dbReference type="CDD" id="cd14954">
    <property type="entry name" value="NHL_TRIM71_like"/>
    <property type="match status" value="1"/>
</dbReference>
<keyword evidence="1" id="KW-0479">Metal-binding</keyword>
<dbReference type="GO" id="GO:0000209">
    <property type="term" value="P:protein polyubiquitination"/>
    <property type="evidence" value="ECO:0007669"/>
    <property type="project" value="TreeGrafter"/>
</dbReference>
<dbReference type="Proteomes" id="UP000038040">
    <property type="component" value="Unplaced"/>
</dbReference>
<evidence type="ECO:0000256" key="2">
    <source>
        <dbReference type="ARBA" id="ARBA00022737"/>
    </source>
</evidence>
<feature type="repeat" description="NHL" evidence="6">
    <location>
        <begin position="944"/>
        <end position="987"/>
    </location>
</feature>
<dbReference type="SUPFAM" id="SSF63829">
    <property type="entry name" value="Calcium-dependent phosphotriesterase"/>
    <property type="match status" value="1"/>
</dbReference>
<protein>
    <submittedName>
        <fullName evidence="12">RING-type domain-containing protein</fullName>
    </submittedName>
</protein>
<keyword evidence="3 5" id="KW-0863">Zinc-finger</keyword>
<evidence type="ECO:0000256" key="4">
    <source>
        <dbReference type="ARBA" id="ARBA00022833"/>
    </source>
</evidence>
<dbReference type="InterPro" id="IPR001258">
    <property type="entry name" value="NHL_repeat"/>
</dbReference>
<feature type="region of interest" description="Disordered" evidence="7">
    <location>
        <begin position="846"/>
        <end position="874"/>
    </location>
</feature>
<feature type="compositionally biased region" description="Polar residues" evidence="7">
    <location>
        <begin position="1"/>
        <end position="24"/>
    </location>
</feature>
<dbReference type="Gene3D" id="2.120.10.30">
    <property type="entry name" value="TolB, C-terminal domain"/>
    <property type="match status" value="3"/>
</dbReference>
<feature type="region of interest" description="Disordered" evidence="7">
    <location>
        <begin position="379"/>
        <end position="400"/>
    </location>
</feature>
<dbReference type="Gene3D" id="3.30.40.10">
    <property type="entry name" value="Zinc/RING finger domain, C3HC4 (zinc finger)"/>
    <property type="match status" value="1"/>
</dbReference>
<dbReference type="PROSITE" id="PS50089">
    <property type="entry name" value="ZF_RING_2"/>
    <property type="match status" value="1"/>
</dbReference>
<dbReference type="PANTHER" id="PTHR24104:SF47">
    <property type="entry name" value="E3 UBIQUITIN-PROTEIN LIGASE NHLRC1"/>
    <property type="match status" value="1"/>
</dbReference>
<evidence type="ECO:0000313" key="12">
    <source>
        <dbReference type="WBParaSite" id="DME_0000850201-mRNA-1"/>
    </source>
</evidence>
<dbReference type="GO" id="GO:0061630">
    <property type="term" value="F:ubiquitin protein ligase activity"/>
    <property type="evidence" value="ECO:0007669"/>
    <property type="project" value="TreeGrafter"/>
</dbReference>
<feature type="compositionally biased region" description="Basic and acidic residues" evidence="7">
    <location>
        <begin position="379"/>
        <end position="391"/>
    </location>
</feature>
<dbReference type="PROSITE" id="PS51125">
    <property type="entry name" value="NHL"/>
    <property type="match status" value="5"/>
</dbReference>
<feature type="compositionally biased region" description="Basic and acidic residues" evidence="7">
    <location>
        <begin position="864"/>
        <end position="873"/>
    </location>
</feature>
<evidence type="ECO:0000256" key="1">
    <source>
        <dbReference type="ARBA" id="ARBA00022723"/>
    </source>
</evidence>
<feature type="repeat" description="NHL" evidence="6">
    <location>
        <begin position="1038"/>
        <end position="1082"/>
    </location>
</feature>
<proteinExistence type="predicted"/>
<dbReference type="InterPro" id="IPR050952">
    <property type="entry name" value="TRIM-NHL_E3_ligases"/>
</dbReference>
<evidence type="ECO:0000313" key="11">
    <source>
        <dbReference type="Proteomes" id="UP000274756"/>
    </source>
</evidence>
<dbReference type="CDD" id="cd16524">
    <property type="entry name" value="RING-HC_NHL-1-like"/>
    <property type="match status" value="1"/>
</dbReference>
<evidence type="ECO:0000259" key="8">
    <source>
        <dbReference type="PROSITE" id="PS50089"/>
    </source>
</evidence>
<keyword evidence="2" id="KW-0677">Repeat</keyword>
<gene>
    <name evidence="9" type="ORF">DME_LOCUS2477</name>
</gene>
<name>A0A0N4UL47_DRAME</name>
<evidence type="ECO:0000256" key="7">
    <source>
        <dbReference type="SAM" id="MobiDB-lite"/>
    </source>
</evidence>
<keyword evidence="11" id="KW-1185">Reference proteome</keyword>
<accession>A0A0N4UL47</accession>
<dbReference type="InterPro" id="IPR013083">
    <property type="entry name" value="Znf_RING/FYVE/PHD"/>
</dbReference>
<evidence type="ECO:0000313" key="9">
    <source>
        <dbReference type="EMBL" id="VDN52504.1"/>
    </source>
</evidence>
<dbReference type="InterPro" id="IPR011042">
    <property type="entry name" value="6-blade_b-propeller_TolB-like"/>
</dbReference>
<dbReference type="InterPro" id="IPR018957">
    <property type="entry name" value="Znf_C3HC4_RING-type"/>
</dbReference>
<dbReference type="EMBL" id="UYYG01000063">
    <property type="protein sequence ID" value="VDN52504.1"/>
    <property type="molecule type" value="Genomic_DNA"/>
</dbReference>
<feature type="region of interest" description="Disordered" evidence="7">
    <location>
        <begin position="1"/>
        <end position="27"/>
    </location>
</feature>
<dbReference type="SMART" id="SM00184">
    <property type="entry name" value="RING"/>
    <property type="match status" value="1"/>
</dbReference>
<evidence type="ECO:0000256" key="5">
    <source>
        <dbReference type="PROSITE-ProRule" id="PRU00175"/>
    </source>
</evidence>
<dbReference type="GO" id="GO:0043161">
    <property type="term" value="P:proteasome-mediated ubiquitin-dependent protein catabolic process"/>
    <property type="evidence" value="ECO:0007669"/>
    <property type="project" value="TreeGrafter"/>
</dbReference>
<dbReference type="FunFam" id="2.120.10.30:FF:000037">
    <property type="entry name" value="Uncharacterized protein, isoform E"/>
    <property type="match status" value="1"/>
</dbReference>
<dbReference type="OrthoDB" id="342730at2759"/>
<dbReference type="InterPro" id="IPR001841">
    <property type="entry name" value="Znf_RING"/>
</dbReference>
<dbReference type="Proteomes" id="UP000274756">
    <property type="component" value="Unassembled WGS sequence"/>
</dbReference>
<feature type="domain" description="RING-type" evidence="8">
    <location>
        <begin position="59"/>
        <end position="100"/>
    </location>
</feature>
<dbReference type="WBParaSite" id="DME_0000850201-mRNA-1">
    <property type="protein sequence ID" value="DME_0000850201-mRNA-1"/>
    <property type="gene ID" value="DME_0000850201"/>
</dbReference>
<feature type="repeat" description="NHL" evidence="6">
    <location>
        <begin position="991"/>
        <end position="1034"/>
    </location>
</feature>
<feature type="region of interest" description="Disordered" evidence="7">
    <location>
        <begin position="428"/>
        <end position="447"/>
    </location>
</feature>
<feature type="repeat" description="NHL" evidence="6">
    <location>
        <begin position="897"/>
        <end position="940"/>
    </location>
</feature>
<feature type="compositionally biased region" description="Polar residues" evidence="7">
    <location>
        <begin position="432"/>
        <end position="447"/>
    </location>
</feature>
<dbReference type="AlphaFoldDB" id="A0A0N4UL47"/>
<feature type="repeat" description="NHL" evidence="6">
    <location>
        <begin position="1086"/>
        <end position="1129"/>
    </location>
</feature>
<sequence length="1172" mass="132693">MTSTQSGNSKNGDNSPSSSNTLNSDAPLDRIRQILLTPPSTRPPEFENPLEKIEQLLTCPICFDRYKQPKLLPCHHTFCQSCLENCADIVRRILKCPECRAEHPLPYDGIKNLQTNYTLIGFLDVHIQATDDNAEQLEAYIHRYNLERCKICDEKAVLEVCAHCERRACADCRNTHMDMLKRDLSRMLNQVKRLSSRIIEASDGLSKGADLLTLNCETAKDEVHEYFRRYYRELKKREDMFIQEIDTFHANETRLMRNLRDVLEIEISNVSEGCTYLEAALKGEREVQDTEFAKLKNIFGDGLEYLRNFQVLPDADELFSKKLRFSPGDDASKLPNAIANFGELTVSLPQFAGRYLPLEHSYLPRPMRIGYESDNCKFSRRNDIDDNRSQSDARSLMRHSRNNDDDIISTRLRRRQIEEEAWNRLRMGNLDNGRQSPNNYIPGNNPWSRSVVPNASAISNENSSENRNNPCTFGATENFQSHNQGSFVNAFESTQFLPEQPTVLMVPTTDRVQRDKEITELKINNITKAFVKSQETNVAKNMKNVTQNMTMTRQRRTPIPTIVNTPNAQISIIETQPSSHTPTFETNQVTNLTNNENIDPQIATGTCSKMSHKAPLPRQFSSDDMSLNEKIESIRAAHEKRRELKNIESLPEQATKTTIVIHSSEESESDNDQSPPVLTGNRFRIICRSQTSIDSSFLPKLESKLTKNEIINVTASPSPNNVPVLASVSELTAPACSESAPSPIPIQHYPGETPSWLARRRQRYQRSKTNPDLASAIAALSSHASSFSSAASPNTSRIQQLLFERSNRLESSLLQRFQPTLRQESLENSTSEAATTNTQTYTSNIDISTSACSDRRSRYRKRSSAVEREKSSDARISLMRSPRFICSIDYQSKNKPKFVFGKKGSKEGELNWPRGITTISGNEFAVCDSSNHRVCIFNTQGRLIKIFGKYGTGDGELDSAADICCNRMKQLIVSDRYNHRIMIFDQNGQFIRKFGGHGPSNGRFNNPWGVAIDDSGLIHIADKDNHRIQIFDLKGQFLAKFGITSASHEDLYSPQFIAIHKRTQNVYVTDSSNHRVCVFDHNGNPLFQFGQEGYRVGEMKNPRGIAVDEQGFIVVADSGNNRVQIFYPDGRFMYSFGAWGTAPGQMKGIEAVALLEDTIIVSDRENHRIQLF</sequence>